<dbReference type="AlphaFoldDB" id="A0A9D4BAX7"/>
<gene>
    <name evidence="1" type="ORF">KIL84_019108</name>
</gene>
<proteinExistence type="predicted"/>
<accession>A0A9D4BAX7</accession>
<protein>
    <submittedName>
        <fullName evidence="1">Uncharacterized protein</fullName>
    </submittedName>
</protein>
<comment type="caution">
    <text evidence="1">The sequence shown here is derived from an EMBL/GenBank/DDBJ whole genome shotgun (WGS) entry which is preliminary data.</text>
</comment>
<reference evidence="1" key="1">
    <citation type="submission" date="2021-09" db="EMBL/GenBank/DDBJ databases">
        <title>The genome of Mauremys mutica provides insights into the evolution of semi-aquatic lifestyle.</title>
        <authorList>
            <person name="Gong S."/>
            <person name="Gao Y."/>
        </authorList>
    </citation>
    <scope>NUCLEOTIDE SEQUENCE</scope>
    <source>
        <strain evidence="1">MM-2020</strain>
        <tissue evidence="1">Muscle</tissue>
    </source>
</reference>
<keyword evidence="2" id="KW-1185">Reference proteome</keyword>
<evidence type="ECO:0000313" key="1">
    <source>
        <dbReference type="EMBL" id="KAH1186359.1"/>
    </source>
</evidence>
<name>A0A9D4BAX7_9SAUR</name>
<dbReference type="EMBL" id="JAHDVG010000463">
    <property type="protein sequence ID" value="KAH1186359.1"/>
    <property type="molecule type" value="Genomic_DNA"/>
</dbReference>
<dbReference type="Proteomes" id="UP000827986">
    <property type="component" value="Unassembled WGS sequence"/>
</dbReference>
<organism evidence="1 2">
    <name type="scientific">Mauremys mutica</name>
    <name type="common">yellowpond turtle</name>
    <dbReference type="NCBI Taxonomy" id="74926"/>
    <lineage>
        <taxon>Eukaryota</taxon>
        <taxon>Metazoa</taxon>
        <taxon>Chordata</taxon>
        <taxon>Craniata</taxon>
        <taxon>Vertebrata</taxon>
        <taxon>Euteleostomi</taxon>
        <taxon>Archelosauria</taxon>
        <taxon>Testudinata</taxon>
        <taxon>Testudines</taxon>
        <taxon>Cryptodira</taxon>
        <taxon>Durocryptodira</taxon>
        <taxon>Testudinoidea</taxon>
        <taxon>Geoemydidae</taxon>
        <taxon>Geoemydinae</taxon>
        <taxon>Mauremys</taxon>
    </lineage>
</organism>
<evidence type="ECO:0000313" key="2">
    <source>
        <dbReference type="Proteomes" id="UP000827986"/>
    </source>
</evidence>
<sequence>MVTQIKLRPTTYHFHYQVCMDMKLKSHVIPIQERKYLKFMYTPLSLPAFSFWKGVVPPFSLITKAVPALQVLLLSCHSHVGATLPLPFLKRLQMLPPSSSELHQILVLMGEGAQGSLLEARLIKIARNIHIKSKAMQIGKVRYISCNFMIRLTF</sequence>